<dbReference type="InterPro" id="IPR053392">
    <property type="entry name" value="Transposase_IS30-like"/>
</dbReference>
<evidence type="ECO:0000259" key="3">
    <source>
        <dbReference type="PROSITE" id="PS50994"/>
    </source>
</evidence>
<evidence type="ECO:0000313" key="4">
    <source>
        <dbReference type="EMBL" id="GFR59494.1"/>
    </source>
</evidence>
<dbReference type="InterPro" id="IPR001584">
    <property type="entry name" value="Integrase_cat-core"/>
</dbReference>
<evidence type="ECO:0000313" key="5">
    <source>
        <dbReference type="Proteomes" id="UP000762676"/>
    </source>
</evidence>
<dbReference type="Gene3D" id="3.30.420.10">
    <property type="entry name" value="Ribonuclease H-like superfamily/Ribonuclease H"/>
    <property type="match status" value="1"/>
</dbReference>
<protein>
    <submittedName>
        <fullName evidence="4">Transposase</fullName>
    </submittedName>
</protein>
<comment type="caution">
    <text evidence="4">The sequence shown here is derived from an EMBL/GenBank/DDBJ whole genome shotgun (WGS) entry which is preliminary data.</text>
</comment>
<dbReference type="EMBL" id="BMAT01003641">
    <property type="protein sequence ID" value="GFR59494.1"/>
    <property type="molecule type" value="Genomic_DNA"/>
</dbReference>
<dbReference type="PROSITE" id="PS50994">
    <property type="entry name" value="INTEGRASE"/>
    <property type="match status" value="1"/>
</dbReference>
<accession>A0AAV4EF86</accession>
<comment type="function">
    <text evidence="1">Required for the transposition of the insertion element.</text>
</comment>
<dbReference type="InterPro" id="IPR051917">
    <property type="entry name" value="Transposase-Integrase"/>
</dbReference>
<dbReference type="GO" id="GO:0005829">
    <property type="term" value="C:cytosol"/>
    <property type="evidence" value="ECO:0007669"/>
    <property type="project" value="TreeGrafter"/>
</dbReference>
<dbReference type="PROSITE" id="PS01043">
    <property type="entry name" value="TRANSPOSASE_IS30"/>
    <property type="match status" value="1"/>
</dbReference>
<dbReference type="Proteomes" id="UP000762676">
    <property type="component" value="Unassembled WGS sequence"/>
</dbReference>
<dbReference type="PANTHER" id="PTHR10948">
    <property type="entry name" value="TRANSPOSASE"/>
    <property type="match status" value="1"/>
</dbReference>
<evidence type="ECO:0000256" key="2">
    <source>
        <dbReference type="ARBA" id="ARBA00006363"/>
    </source>
</evidence>
<keyword evidence="5" id="KW-1185">Reference proteome</keyword>
<dbReference type="GO" id="GO:0004803">
    <property type="term" value="F:transposase activity"/>
    <property type="evidence" value="ECO:0007669"/>
    <property type="project" value="InterPro"/>
</dbReference>
<dbReference type="InterPro" id="IPR012337">
    <property type="entry name" value="RNaseH-like_sf"/>
</dbReference>
<dbReference type="PANTHER" id="PTHR10948:SF23">
    <property type="entry name" value="TRANSPOSASE INSI FOR INSERTION SEQUENCE ELEMENT IS30A-RELATED"/>
    <property type="match status" value="1"/>
</dbReference>
<proteinExistence type="inferred from homology"/>
<gene>
    <name evidence="4" type="ORF">ElyMa_001796000</name>
</gene>
<feature type="domain" description="Integrase catalytic" evidence="3">
    <location>
        <begin position="39"/>
        <end position="188"/>
    </location>
</feature>
<dbReference type="AlphaFoldDB" id="A0AAV4EF86"/>
<sequence>MTSDKVVIYGGIYDVPINDVASVTAPMTVVGNERLRSAGACQHEGDWEIDTVMGQGSNACIVTLVERKTGFTLIGKLPNRTTTVLNQRTNSLMMRYSQKFKAITADNVTEFHQYREIEKVTGVRFYFAIPYPSWKRGTHENTNGMIRQYLPKGMSIQAVTQAECDKIAWALNSHPRERLAKSHGGSNL</sequence>
<dbReference type="GO" id="GO:0015074">
    <property type="term" value="P:DNA integration"/>
    <property type="evidence" value="ECO:0007669"/>
    <property type="project" value="InterPro"/>
</dbReference>
<comment type="similarity">
    <text evidence="2">Belongs to the transposase IS30 family.</text>
</comment>
<organism evidence="4 5">
    <name type="scientific">Elysia marginata</name>
    <dbReference type="NCBI Taxonomy" id="1093978"/>
    <lineage>
        <taxon>Eukaryota</taxon>
        <taxon>Metazoa</taxon>
        <taxon>Spiralia</taxon>
        <taxon>Lophotrochozoa</taxon>
        <taxon>Mollusca</taxon>
        <taxon>Gastropoda</taxon>
        <taxon>Heterobranchia</taxon>
        <taxon>Euthyneura</taxon>
        <taxon>Panpulmonata</taxon>
        <taxon>Sacoglossa</taxon>
        <taxon>Placobranchoidea</taxon>
        <taxon>Plakobranchidae</taxon>
        <taxon>Elysia</taxon>
    </lineage>
</organism>
<evidence type="ECO:0000256" key="1">
    <source>
        <dbReference type="ARBA" id="ARBA00002190"/>
    </source>
</evidence>
<dbReference type="NCBIfam" id="NF033563">
    <property type="entry name" value="transpos_IS30"/>
    <property type="match status" value="1"/>
</dbReference>
<reference evidence="4 5" key="1">
    <citation type="journal article" date="2021" name="Elife">
        <title>Chloroplast acquisition without the gene transfer in kleptoplastic sea slugs, Plakobranchus ocellatus.</title>
        <authorList>
            <person name="Maeda T."/>
            <person name="Takahashi S."/>
            <person name="Yoshida T."/>
            <person name="Shimamura S."/>
            <person name="Takaki Y."/>
            <person name="Nagai Y."/>
            <person name="Toyoda A."/>
            <person name="Suzuki Y."/>
            <person name="Arimoto A."/>
            <person name="Ishii H."/>
            <person name="Satoh N."/>
            <person name="Nishiyama T."/>
            <person name="Hasebe M."/>
            <person name="Maruyama T."/>
            <person name="Minagawa J."/>
            <person name="Obokata J."/>
            <person name="Shigenobu S."/>
        </authorList>
    </citation>
    <scope>NUCLEOTIDE SEQUENCE [LARGE SCALE GENOMIC DNA]</scope>
</reference>
<dbReference type="SUPFAM" id="SSF53098">
    <property type="entry name" value="Ribonuclease H-like"/>
    <property type="match status" value="1"/>
</dbReference>
<dbReference type="InterPro" id="IPR001598">
    <property type="entry name" value="Transposase_IS30_CS"/>
</dbReference>
<name>A0AAV4EF86_9GAST</name>
<dbReference type="GO" id="GO:0003677">
    <property type="term" value="F:DNA binding"/>
    <property type="evidence" value="ECO:0007669"/>
    <property type="project" value="InterPro"/>
</dbReference>
<dbReference type="GO" id="GO:0006313">
    <property type="term" value="P:DNA transposition"/>
    <property type="evidence" value="ECO:0007669"/>
    <property type="project" value="InterPro"/>
</dbReference>
<dbReference type="InterPro" id="IPR036397">
    <property type="entry name" value="RNaseH_sf"/>
</dbReference>